<evidence type="ECO:0000313" key="2">
    <source>
        <dbReference type="Proteomes" id="UP001596189"/>
    </source>
</evidence>
<protein>
    <submittedName>
        <fullName evidence="1">Uncharacterized protein</fullName>
    </submittedName>
</protein>
<organism evidence="1 2">
    <name type="scientific">Angustibacter luteus</name>
    <dbReference type="NCBI Taxonomy" id="658456"/>
    <lineage>
        <taxon>Bacteria</taxon>
        <taxon>Bacillati</taxon>
        <taxon>Actinomycetota</taxon>
        <taxon>Actinomycetes</taxon>
        <taxon>Kineosporiales</taxon>
        <taxon>Kineosporiaceae</taxon>
    </lineage>
</organism>
<accession>A0ABW1JD59</accession>
<dbReference type="Pfam" id="PF19953">
    <property type="entry name" value="EACC1"/>
    <property type="match status" value="1"/>
</dbReference>
<keyword evidence="2" id="KW-1185">Reference proteome</keyword>
<dbReference type="Proteomes" id="UP001596189">
    <property type="component" value="Unassembled WGS sequence"/>
</dbReference>
<dbReference type="EMBL" id="JBHSRD010000003">
    <property type="protein sequence ID" value="MFC6007271.1"/>
    <property type="molecule type" value="Genomic_DNA"/>
</dbReference>
<reference evidence="2" key="1">
    <citation type="journal article" date="2019" name="Int. J. Syst. Evol. Microbiol.">
        <title>The Global Catalogue of Microorganisms (GCM) 10K type strain sequencing project: providing services to taxonomists for standard genome sequencing and annotation.</title>
        <authorList>
            <consortium name="The Broad Institute Genomics Platform"/>
            <consortium name="The Broad Institute Genome Sequencing Center for Infectious Disease"/>
            <person name="Wu L."/>
            <person name="Ma J."/>
        </authorList>
    </citation>
    <scope>NUCLEOTIDE SEQUENCE [LARGE SCALE GENOMIC DNA]</scope>
    <source>
        <strain evidence="2">KACC 14249</strain>
    </source>
</reference>
<gene>
    <name evidence="1" type="ORF">ACFQDO_09035</name>
</gene>
<dbReference type="InterPro" id="IPR045428">
    <property type="entry name" value="EACC1"/>
</dbReference>
<comment type="caution">
    <text evidence="1">The sequence shown here is derived from an EMBL/GenBank/DDBJ whole genome shotgun (WGS) entry which is preliminary data.</text>
</comment>
<proteinExistence type="predicted"/>
<name>A0ABW1JD59_9ACTN</name>
<evidence type="ECO:0000313" key="1">
    <source>
        <dbReference type="EMBL" id="MFC6007271.1"/>
    </source>
</evidence>
<sequence length="151" mass="15830">MTEATSPPAGGDADVLLLHVRPDTLEWGTEDDDRWRSDLAELQHLLRRELRDETQEPPPAAGNRGAAEISDVIVALGSAGAMTAAVEVFKSWINARPGRRQVTVTIEGAGVEQRSVCVQADGLGAAELRDLAAQALGSGPGTPPAGEAEAR</sequence>
<dbReference type="RefSeq" id="WP_345716076.1">
    <property type="nucleotide sequence ID" value="NZ_BAABFP010000004.1"/>
</dbReference>